<evidence type="ECO:0000256" key="6">
    <source>
        <dbReference type="ARBA" id="ARBA00022692"/>
    </source>
</evidence>
<keyword evidence="8" id="KW-0625">Polysaccharide transport</keyword>
<evidence type="ECO:0000256" key="2">
    <source>
        <dbReference type="ARBA" id="ARBA00009450"/>
    </source>
</evidence>
<accession>A0A1H3D8A1</accession>
<protein>
    <submittedName>
        <fullName evidence="18">Polysaccharide export outer membrane protein</fullName>
    </submittedName>
</protein>
<comment type="similarity">
    <text evidence="2">Belongs to the BexD/CtrA/VexA family.</text>
</comment>
<dbReference type="STRING" id="564137.SAMN04488238_11236"/>
<keyword evidence="7 15" id="KW-0732">Signal</keyword>
<proteinExistence type="inferred from homology"/>
<dbReference type="AlphaFoldDB" id="A0A1H3D8A1"/>
<keyword evidence="12" id="KW-0564">Palmitate</keyword>
<dbReference type="Pfam" id="PF22461">
    <property type="entry name" value="SLBB_2"/>
    <property type="match status" value="1"/>
</dbReference>
<dbReference type="InterPro" id="IPR049712">
    <property type="entry name" value="Poly_export"/>
</dbReference>
<keyword evidence="14" id="KW-0449">Lipoprotein</keyword>
<evidence type="ECO:0000256" key="10">
    <source>
        <dbReference type="ARBA" id="ARBA00023114"/>
    </source>
</evidence>
<gene>
    <name evidence="18" type="ORF">SAMN04488238_11236</name>
</gene>
<dbReference type="PANTHER" id="PTHR33619">
    <property type="entry name" value="POLYSACCHARIDE EXPORT PROTEIN GFCE-RELATED"/>
    <property type="match status" value="1"/>
</dbReference>
<dbReference type="Proteomes" id="UP000198539">
    <property type="component" value="Unassembled WGS sequence"/>
</dbReference>
<dbReference type="GO" id="GO:0015159">
    <property type="term" value="F:polysaccharide transmembrane transporter activity"/>
    <property type="evidence" value="ECO:0007669"/>
    <property type="project" value="InterPro"/>
</dbReference>
<evidence type="ECO:0000256" key="8">
    <source>
        <dbReference type="ARBA" id="ARBA00023047"/>
    </source>
</evidence>
<feature type="domain" description="SLBB" evidence="17">
    <location>
        <begin position="170"/>
        <end position="244"/>
    </location>
</feature>
<sequence length="378" mass="40441">MPNLTRPGVSKLALLAVFAFLAACDQPRSGPGKEDIFEGSVMRQGNAFIVSVTPRVSQVTKATPALGFSHALRSASLLGADSIRSGDVVTLSVYENVTEGLLAGTETPGAILEELQVDSEGYIFVPYAGRIRAAGQTPDALRRLLTRQLDEQTPDPQVIVRRVSGDGTTVSVLGAVTTQGVYPIERPTRTLTAMLASAGGVNVRPEIAQVRVTRGSQQDTVWLQDLFDHPQLDIALRGGDRILVEADQRSFTALGATGRTERVTFESRTVSGIEALASVGGLDPSRADPTGVFVFRDEPPEIANALLGRNDLIGDQRFVYVLDLTAPTGMFEARDFAIRDKDTVYVTEASAIGWSRTIATLTGTLATATTARRVLLDD</sequence>
<keyword evidence="6" id="KW-0812">Transmembrane</keyword>
<keyword evidence="13" id="KW-0998">Cell outer membrane</keyword>
<dbReference type="InterPro" id="IPR054765">
    <property type="entry name" value="SLBB_dom"/>
</dbReference>
<dbReference type="Gene3D" id="3.30.1950.10">
    <property type="entry name" value="wza like domain"/>
    <property type="match status" value="1"/>
</dbReference>
<dbReference type="GO" id="GO:0006811">
    <property type="term" value="P:monoatomic ion transport"/>
    <property type="evidence" value="ECO:0007669"/>
    <property type="project" value="UniProtKB-KW"/>
</dbReference>
<organism evidence="18 19">
    <name type="scientific">Roseicitreum antarcticum</name>
    <dbReference type="NCBI Taxonomy" id="564137"/>
    <lineage>
        <taxon>Bacteria</taxon>
        <taxon>Pseudomonadati</taxon>
        <taxon>Pseudomonadota</taxon>
        <taxon>Alphaproteobacteria</taxon>
        <taxon>Rhodobacterales</taxon>
        <taxon>Paracoccaceae</taxon>
        <taxon>Roseicitreum</taxon>
    </lineage>
</organism>
<evidence type="ECO:0000256" key="12">
    <source>
        <dbReference type="ARBA" id="ARBA00023139"/>
    </source>
</evidence>
<evidence type="ECO:0000259" key="16">
    <source>
        <dbReference type="Pfam" id="PF02563"/>
    </source>
</evidence>
<feature type="signal peptide" evidence="15">
    <location>
        <begin position="1"/>
        <end position="22"/>
    </location>
</feature>
<dbReference type="Pfam" id="PF02563">
    <property type="entry name" value="Poly_export"/>
    <property type="match status" value="1"/>
</dbReference>
<evidence type="ECO:0000256" key="11">
    <source>
        <dbReference type="ARBA" id="ARBA00023136"/>
    </source>
</evidence>
<evidence type="ECO:0000256" key="9">
    <source>
        <dbReference type="ARBA" id="ARBA00023065"/>
    </source>
</evidence>
<name>A0A1H3D8A1_9RHOB</name>
<dbReference type="PANTHER" id="PTHR33619:SF3">
    <property type="entry name" value="POLYSACCHARIDE EXPORT PROTEIN GFCE-RELATED"/>
    <property type="match status" value="1"/>
</dbReference>
<feature type="domain" description="Polysaccharide export protein N-terminal" evidence="16">
    <location>
        <begin position="83"/>
        <end position="161"/>
    </location>
</feature>
<keyword evidence="10" id="KW-0626">Porin</keyword>
<keyword evidence="19" id="KW-1185">Reference proteome</keyword>
<comment type="subcellular location">
    <subcellularLocation>
        <location evidence="1">Cell outer membrane</location>
        <topology evidence="1">Multi-pass membrane protein</topology>
    </subcellularLocation>
</comment>
<keyword evidence="4" id="KW-1134">Transmembrane beta strand</keyword>
<dbReference type="EMBL" id="FNOM01000012">
    <property type="protein sequence ID" value="SDX62742.1"/>
    <property type="molecule type" value="Genomic_DNA"/>
</dbReference>
<evidence type="ECO:0000256" key="3">
    <source>
        <dbReference type="ARBA" id="ARBA00022448"/>
    </source>
</evidence>
<dbReference type="Gene3D" id="3.10.560.10">
    <property type="entry name" value="Outer membrane lipoprotein wza domain like"/>
    <property type="match status" value="2"/>
</dbReference>
<feature type="chain" id="PRO_5011627492" evidence="15">
    <location>
        <begin position="23"/>
        <end position="378"/>
    </location>
</feature>
<dbReference type="PROSITE" id="PS51257">
    <property type="entry name" value="PROKAR_LIPOPROTEIN"/>
    <property type="match status" value="1"/>
</dbReference>
<keyword evidence="11" id="KW-0472">Membrane</keyword>
<keyword evidence="5" id="KW-0762">Sugar transport</keyword>
<reference evidence="18 19" key="1">
    <citation type="submission" date="2016-10" db="EMBL/GenBank/DDBJ databases">
        <authorList>
            <person name="de Groot N.N."/>
        </authorList>
    </citation>
    <scope>NUCLEOTIDE SEQUENCE [LARGE SCALE GENOMIC DNA]</scope>
    <source>
        <strain evidence="18 19">CGMCC 1.8894</strain>
    </source>
</reference>
<keyword evidence="9" id="KW-0406">Ion transport</keyword>
<evidence type="ECO:0000256" key="15">
    <source>
        <dbReference type="SAM" id="SignalP"/>
    </source>
</evidence>
<evidence type="ECO:0000256" key="13">
    <source>
        <dbReference type="ARBA" id="ARBA00023237"/>
    </source>
</evidence>
<dbReference type="InterPro" id="IPR003715">
    <property type="entry name" value="Poly_export_N"/>
</dbReference>
<evidence type="ECO:0000256" key="1">
    <source>
        <dbReference type="ARBA" id="ARBA00004571"/>
    </source>
</evidence>
<dbReference type="GO" id="GO:0015288">
    <property type="term" value="F:porin activity"/>
    <property type="evidence" value="ECO:0007669"/>
    <property type="project" value="UniProtKB-KW"/>
</dbReference>
<evidence type="ECO:0000259" key="17">
    <source>
        <dbReference type="Pfam" id="PF22461"/>
    </source>
</evidence>
<keyword evidence="3" id="KW-0813">Transport</keyword>
<dbReference type="GO" id="GO:0046930">
    <property type="term" value="C:pore complex"/>
    <property type="evidence" value="ECO:0007669"/>
    <property type="project" value="UniProtKB-KW"/>
</dbReference>
<evidence type="ECO:0000256" key="14">
    <source>
        <dbReference type="ARBA" id="ARBA00023288"/>
    </source>
</evidence>
<evidence type="ECO:0000313" key="19">
    <source>
        <dbReference type="Proteomes" id="UP000198539"/>
    </source>
</evidence>
<evidence type="ECO:0000256" key="5">
    <source>
        <dbReference type="ARBA" id="ARBA00022597"/>
    </source>
</evidence>
<evidence type="ECO:0000256" key="7">
    <source>
        <dbReference type="ARBA" id="ARBA00022729"/>
    </source>
</evidence>
<dbReference type="GO" id="GO:0009279">
    <property type="term" value="C:cell outer membrane"/>
    <property type="evidence" value="ECO:0007669"/>
    <property type="project" value="UniProtKB-SubCell"/>
</dbReference>
<evidence type="ECO:0000256" key="4">
    <source>
        <dbReference type="ARBA" id="ARBA00022452"/>
    </source>
</evidence>
<evidence type="ECO:0000313" key="18">
    <source>
        <dbReference type="EMBL" id="SDX62742.1"/>
    </source>
</evidence>